<dbReference type="PANTHER" id="PTHR45982:SF1">
    <property type="entry name" value="REGULATOR OF CHROMOSOME CONDENSATION"/>
    <property type="match status" value="1"/>
</dbReference>
<dbReference type="Proteomes" id="UP000007264">
    <property type="component" value="Unassembled WGS sequence"/>
</dbReference>
<feature type="repeat" description="RCC1" evidence="3">
    <location>
        <begin position="296"/>
        <end position="354"/>
    </location>
</feature>
<name>I0YLY5_COCSC</name>
<keyword evidence="7" id="KW-1185">Reference proteome</keyword>
<feature type="region of interest" description="Disordered" evidence="4">
    <location>
        <begin position="43"/>
        <end position="64"/>
    </location>
</feature>
<dbReference type="eggNOG" id="KOG1426">
    <property type="taxonomic scope" value="Eukaryota"/>
</dbReference>
<dbReference type="PANTHER" id="PTHR45982">
    <property type="entry name" value="REGULATOR OF CHROMOSOME CONDENSATION"/>
    <property type="match status" value="1"/>
</dbReference>
<dbReference type="PROSITE" id="PS50012">
    <property type="entry name" value="RCC1_3"/>
    <property type="match status" value="7"/>
</dbReference>
<dbReference type="InterPro" id="IPR051553">
    <property type="entry name" value="Ran_GTPase-activating"/>
</dbReference>
<proteinExistence type="predicted"/>
<feature type="repeat" description="RCC1" evidence="3">
    <location>
        <begin position="37"/>
        <end position="88"/>
    </location>
</feature>
<dbReference type="STRING" id="574566.I0YLY5"/>
<dbReference type="InterPro" id="IPR000408">
    <property type="entry name" value="Reg_chr_condens"/>
</dbReference>
<dbReference type="InterPro" id="IPR009091">
    <property type="entry name" value="RCC1/BLIP-II"/>
</dbReference>
<dbReference type="EMBL" id="AGSI01000019">
    <property type="protein sequence ID" value="EIE19404.1"/>
    <property type="molecule type" value="Genomic_DNA"/>
</dbReference>
<dbReference type="GeneID" id="17037344"/>
<comment type="caution">
    <text evidence="6">The sequence shown here is derived from an EMBL/GenBank/DDBJ whole genome shotgun (WGS) entry which is preliminary data.</text>
</comment>
<feature type="region of interest" description="Disordered" evidence="4">
    <location>
        <begin position="1"/>
        <end position="23"/>
    </location>
</feature>
<feature type="repeat" description="RCC1" evidence="3">
    <location>
        <begin position="355"/>
        <end position="406"/>
    </location>
</feature>
<dbReference type="OrthoDB" id="8068875at2759"/>
<evidence type="ECO:0000259" key="5">
    <source>
        <dbReference type="Pfam" id="PF25390"/>
    </source>
</evidence>
<feature type="compositionally biased region" description="Polar residues" evidence="4">
    <location>
        <begin position="47"/>
        <end position="60"/>
    </location>
</feature>
<dbReference type="Gene3D" id="2.130.10.30">
    <property type="entry name" value="Regulator of chromosome condensation 1/beta-lactamase-inhibitor protein II"/>
    <property type="match status" value="2"/>
</dbReference>
<protein>
    <submittedName>
        <fullName evidence="6">RCC1/BLIP-II</fullName>
    </submittedName>
</protein>
<feature type="domain" description="RCC1-like" evidence="5">
    <location>
        <begin position="39"/>
        <end position="402"/>
    </location>
</feature>
<dbReference type="AlphaFoldDB" id="I0YLY5"/>
<gene>
    <name evidence="6" type="ORF">COCSUDRAFT_58692</name>
</gene>
<dbReference type="KEGG" id="csl:COCSUDRAFT_58692"/>
<evidence type="ECO:0000256" key="1">
    <source>
        <dbReference type="ARBA" id="ARBA00022658"/>
    </source>
</evidence>
<evidence type="ECO:0000256" key="3">
    <source>
        <dbReference type="PROSITE-ProRule" id="PRU00235"/>
    </source>
</evidence>
<organism evidence="6 7">
    <name type="scientific">Coccomyxa subellipsoidea (strain C-169)</name>
    <name type="common">Green microalga</name>
    <dbReference type="NCBI Taxonomy" id="574566"/>
    <lineage>
        <taxon>Eukaryota</taxon>
        <taxon>Viridiplantae</taxon>
        <taxon>Chlorophyta</taxon>
        <taxon>core chlorophytes</taxon>
        <taxon>Trebouxiophyceae</taxon>
        <taxon>Trebouxiophyceae incertae sedis</taxon>
        <taxon>Coccomyxaceae</taxon>
        <taxon>Coccomyxa</taxon>
        <taxon>Coccomyxa subellipsoidea</taxon>
    </lineage>
</organism>
<reference evidence="6 7" key="1">
    <citation type="journal article" date="2012" name="Genome Biol.">
        <title>The genome of the polar eukaryotic microalga coccomyxa subellipsoidea reveals traits of cold adaptation.</title>
        <authorList>
            <person name="Blanc G."/>
            <person name="Agarkova I."/>
            <person name="Grimwood J."/>
            <person name="Kuo A."/>
            <person name="Brueggeman A."/>
            <person name="Dunigan D."/>
            <person name="Gurnon J."/>
            <person name="Ladunga I."/>
            <person name="Lindquist E."/>
            <person name="Lucas S."/>
            <person name="Pangilinan J."/>
            <person name="Proschold T."/>
            <person name="Salamov A."/>
            <person name="Schmutz J."/>
            <person name="Weeks D."/>
            <person name="Yamada T."/>
            <person name="Claverie J.M."/>
            <person name="Grigoriev I."/>
            <person name="Van Etten J."/>
            <person name="Lomsadze A."/>
            <person name="Borodovsky M."/>
        </authorList>
    </citation>
    <scope>NUCLEOTIDE SEQUENCE [LARGE SCALE GENOMIC DNA]</scope>
    <source>
        <strain evidence="6 7">C-169</strain>
    </source>
</reference>
<keyword evidence="2" id="KW-0677">Repeat</keyword>
<feature type="repeat" description="RCC1" evidence="3">
    <location>
        <begin position="141"/>
        <end position="193"/>
    </location>
</feature>
<feature type="repeat" description="RCC1" evidence="3">
    <location>
        <begin position="194"/>
        <end position="245"/>
    </location>
</feature>
<accession>I0YLY5</accession>
<dbReference type="PRINTS" id="PR00633">
    <property type="entry name" value="RCCNDNSATION"/>
</dbReference>
<feature type="repeat" description="RCC1" evidence="3">
    <location>
        <begin position="246"/>
        <end position="295"/>
    </location>
</feature>
<sequence>MEAGEDSRPPTPSEPMEADGMERQLSWALPELPPAVSSLYTWGRSDLGQTGSGRDQNSTAPEPVQALQGKDVVHAAGGSYNSAFVTRDGELYTTGSNDARQLGVKGREVALEPIRVSALEMNNVHGVACGQGHMLAVVDNGHLAAWGSNEYGQLGTGEVGASAAQPRVLKRIRGAHFARVAAGATHSLALTSSGQVYSFGEGSFGALGHGDVNNRAKPTLVQALWPEAIVSIAAGEYFSAAVSLSGRVFTWGRNKYGQLGNGEFGNAFLPQPVPGIEQAVQVACGDHHCIALTRWGEVYTWGLHSSGQLGQGSNLGSEALNGCLCSPSRVDSLADQSIRQVSAGARHSFFVSPGEQLWGAGANDEGQLALQSVPSVALPTRVPGLPGLPMRFAVAAGDHSIAVLDESSGLQNGGLQRRTSGPCRSCMMTLQMPPDLLHYAEAATGPSATRREVQMLSQAVEDVFSSPAVMLATFEVQHSLANSIDGNADADAAAAAAAETQNRGGPASTAQDHGLDLTFMSALYTALLKVYSTELVATLGSACSRLLDGLAQHLSAPRPNAGASSRDSLLAPRAIFALLQSPINADASGIGGFLHRHP</sequence>
<evidence type="ECO:0000256" key="2">
    <source>
        <dbReference type="ARBA" id="ARBA00022737"/>
    </source>
</evidence>
<keyword evidence="1" id="KW-0344">Guanine-nucleotide releasing factor</keyword>
<evidence type="ECO:0000313" key="7">
    <source>
        <dbReference type="Proteomes" id="UP000007264"/>
    </source>
</evidence>
<dbReference type="InterPro" id="IPR058923">
    <property type="entry name" value="RCC1-like_dom"/>
</dbReference>
<dbReference type="SUPFAM" id="SSF50985">
    <property type="entry name" value="RCC1/BLIP-II"/>
    <property type="match status" value="2"/>
</dbReference>
<dbReference type="Pfam" id="PF25390">
    <property type="entry name" value="WD40_RLD"/>
    <property type="match status" value="1"/>
</dbReference>
<feature type="repeat" description="RCC1" evidence="3">
    <location>
        <begin position="89"/>
        <end position="140"/>
    </location>
</feature>
<evidence type="ECO:0000256" key="4">
    <source>
        <dbReference type="SAM" id="MobiDB-lite"/>
    </source>
</evidence>
<dbReference type="RefSeq" id="XP_005643948.1">
    <property type="nucleotide sequence ID" value="XM_005643891.1"/>
</dbReference>
<evidence type="ECO:0000313" key="6">
    <source>
        <dbReference type="EMBL" id="EIE19404.1"/>
    </source>
</evidence>